<proteinExistence type="predicted"/>
<dbReference type="EMBL" id="JAGSXJ010000001">
    <property type="protein sequence ID" value="KAH6697203.1"/>
    <property type="molecule type" value="Genomic_DNA"/>
</dbReference>
<dbReference type="Proteomes" id="UP000770015">
    <property type="component" value="Unassembled WGS sequence"/>
</dbReference>
<accession>A0A9P9AGF3</accession>
<evidence type="ECO:0000256" key="1">
    <source>
        <dbReference type="SAM" id="Phobius"/>
    </source>
</evidence>
<gene>
    <name evidence="2" type="ORF">F5X68DRAFT_272216</name>
</gene>
<dbReference type="OrthoDB" id="3560543at2759"/>
<comment type="caution">
    <text evidence="2">The sequence shown here is derived from an EMBL/GenBank/DDBJ whole genome shotgun (WGS) entry which is preliminary data.</text>
</comment>
<dbReference type="AlphaFoldDB" id="A0A9P9AGF3"/>
<evidence type="ECO:0000313" key="3">
    <source>
        <dbReference type="Proteomes" id="UP000770015"/>
    </source>
</evidence>
<keyword evidence="1" id="KW-0812">Transmembrane</keyword>
<feature type="transmembrane region" description="Helical" evidence="1">
    <location>
        <begin position="320"/>
        <end position="340"/>
    </location>
</feature>
<sequence>MLLRVTNTLHFLDRGFAEYFTYVVDNDPAYVRSELRDIRLRLAKAQKPNGPDSPLDSSRDVNLGDLGHFGEDVLQAHDAALPYKAPNGPRYYVTRCDISDTLSYLQDALEAPYWKCMLKELGQWRVNSTGLTGRALQVAVYKIKHQGELKGLSDDISPNIKGIEQRITLLEGIRDNNLNGLDDVDVILRESQYLPGYHGQQVPSANPSAVNDVAPGVDGPRITAMSMVAILACLALAMLFLAIGFIKAHDKGEAGSTQDADFWFLLKDNTMSTLGSVLMVIALKRGPWFSLVYLYVYLMLGAGLVFLIVSVAIFPHFHSGWSNMVGMFGTMASTLGVLIMTQAGERDGGQEGEKAGKVKAD</sequence>
<reference evidence="2" key="1">
    <citation type="journal article" date="2021" name="Nat. Commun.">
        <title>Genetic determinants of endophytism in the Arabidopsis root mycobiome.</title>
        <authorList>
            <person name="Mesny F."/>
            <person name="Miyauchi S."/>
            <person name="Thiergart T."/>
            <person name="Pickel B."/>
            <person name="Atanasova L."/>
            <person name="Karlsson M."/>
            <person name="Huettel B."/>
            <person name="Barry K.W."/>
            <person name="Haridas S."/>
            <person name="Chen C."/>
            <person name="Bauer D."/>
            <person name="Andreopoulos W."/>
            <person name="Pangilinan J."/>
            <person name="LaButti K."/>
            <person name="Riley R."/>
            <person name="Lipzen A."/>
            <person name="Clum A."/>
            <person name="Drula E."/>
            <person name="Henrissat B."/>
            <person name="Kohler A."/>
            <person name="Grigoriev I.V."/>
            <person name="Martin F.M."/>
            <person name="Hacquard S."/>
        </authorList>
    </citation>
    <scope>NUCLEOTIDE SEQUENCE</scope>
    <source>
        <strain evidence="2">MPI-SDFR-AT-0117</strain>
    </source>
</reference>
<keyword evidence="1" id="KW-1133">Transmembrane helix</keyword>
<feature type="transmembrane region" description="Helical" evidence="1">
    <location>
        <begin position="292"/>
        <end position="314"/>
    </location>
</feature>
<evidence type="ECO:0000313" key="2">
    <source>
        <dbReference type="EMBL" id="KAH6697203.1"/>
    </source>
</evidence>
<protein>
    <submittedName>
        <fullName evidence="2">Uncharacterized protein</fullName>
    </submittedName>
</protein>
<organism evidence="2 3">
    <name type="scientific">Plectosphaerella plurivora</name>
    <dbReference type="NCBI Taxonomy" id="936078"/>
    <lineage>
        <taxon>Eukaryota</taxon>
        <taxon>Fungi</taxon>
        <taxon>Dikarya</taxon>
        <taxon>Ascomycota</taxon>
        <taxon>Pezizomycotina</taxon>
        <taxon>Sordariomycetes</taxon>
        <taxon>Hypocreomycetidae</taxon>
        <taxon>Glomerellales</taxon>
        <taxon>Plectosphaerellaceae</taxon>
        <taxon>Plectosphaerella</taxon>
    </lineage>
</organism>
<feature type="transmembrane region" description="Helical" evidence="1">
    <location>
        <begin position="224"/>
        <end position="246"/>
    </location>
</feature>
<keyword evidence="1" id="KW-0472">Membrane</keyword>
<keyword evidence="3" id="KW-1185">Reference proteome</keyword>
<name>A0A9P9AGF3_9PEZI</name>